<name>A0A0G1C2H0_9BACT</name>
<gene>
    <name evidence="11" type="ORF">UV54_C0027G0007</name>
</gene>
<dbReference type="PANTHER" id="PTHR10210">
    <property type="entry name" value="RIBOSE-PHOSPHATE DIPHOSPHOKINASE FAMILY MEMBER"/>
    <property type="match status" value="1"/>
</dbReference>
<dbReference type="Pfam" id="PF14572">
    <property type="entry name" value="Pribosyl_synth"/>
    <property type="match status" value="1"/>
</dbReference>
<keyword evidence="3" id="KW-0479">Metal-binding</keyword>
<dbReference type="EMBL" id="LCEW01000027">
    <property type="protein sequence ID" value="KKS79870.1"/>
    <property type="molecule type" value="Genomic_DNA"/>
</dbReference>
<evidence type="ECO:0000313" key="12">
    <source>
        <dbReference type="Proteomes" id="UP000034213"/>
    </source>
</evidence>
<dbReference type="CDD" id="cd06223">
    <property type="entry name" value="PRTases_typeI"/>
    <property type="match status" value="1"/>
</dbReference>
<comment type="catalytic activity">
    <reaction evidence="9">
        <text>D-ribose 5-phosphate + ATP = 5-phospho-alpha-D-ribose 1-diphosphate + AMP + H(+)</text>
        <dbReference type="Rhea" id="RHEA:15609"/>
        <dbReference type="ChEBI" id="CHEBI:15378"/>
        <dbReference type="ChEBI" id="CHEBI:30616"/>
        <dbReference type="ChEBI" id="CHEBI:58017"/>
        <dbReference type="ChEBI" id="CHEBI:78346"/>
        <dbReference type="ChEBI" id="CHEBI:456215"/>
        <dbReference type="EC" id="2.7.6.1"/>
    </reaction>
</comment>
<sequence>MSKMLVFSGSSNQPLAKKVSACLKTRLGKIKLSSFPNDEARVYVKEKKIGPRVVLVQSLSLPTDKNLIELMLIGDALVRLGVKQIILVIPWFGYSKQDKVFRPGEPLSSQVVSRMLQLLPLEKVITYDLHNPGIAAFFHCPIVNLSGRRLFNNFFCNRRVDRQTIIVAADKGSQASIKRFAKDLGNLAVAFIAKERSLVTGKIIMKGINRPVKGLPVLIKDDLIVTGDTIVAAAKLLKQEGAKTIEVCATHHLFLPGVQKRLDQSRIDRLWVTDTVKKSGAGKKINVISVADRIAWAVRA</sequence>
<proteinExistence type="predicted"/>
<dbReference type="InterPro" id="IPR029099">
    <property type="entry name" value="Pribosyltran_N"/>
</dbReference>
<evidence type="ECO:0000256" key="5">
    <source>
        <dbReference type="ARBA" id="ARBA00022741"/>
    </source>
</evidence>
<dbReference type="SMART" id="SM01400">
    <property type="entry name" value="Pribosyltran_N"/>
    <property type="match status" value="1"/>
</dbReference>
<dbReference type="GO" id="GO:0005524">
    <property type="term" value="F:ATP binding"/>
    <property type="evidence" value="ECO:0007669"/>
    <property type="project" value="UniProtKB-KW"/>
</dbReference>
<dbReference type="GO" id="GO:0006164">
    <property type="term" value="P:purine nucleotide biosynthetic process"/>
    <property type="evidence" value="ECO:0007669"/>
    <property type="project" value="TreeGrafter"/>
</dbReference>
<dbReference type="Pfam" id="PF13793">
    <property type="entry name" value="Pribosyltran_N"/>
    <property type="match status" value="1"/>
</dbReference>
<keyword evidence="5" id="KW-0547">Nucleotide-binding</keyword>
<dbReference type="GO" id="GO:0000287">
    <property type="term" value="F:magnesium ion binding"/>
    <property type="evidence" value="ECO:0007669"/>
    <property type="project" value="InterPro"/>
</dbReference>
<dbReference type="InterPro" id="IPR005946">
    <property type="entry name" value="Rib-P_diPkinase"/>
</dbReference>
<evidence type="ECO:0000256" key="2">
    <source>
        <dbReference type="ARBA" id="ARBA00022679"/>
    </source>
</evidence>
<dbReference type="STRING" id="1618369.UV54_C0027G0007"/>
<dbReference type="GO" id="GO:0005737">
    <property type="term" value="C:cytoplasm"/>
    <property type="evidence" value="ECO:0007669"/>
    <property type="project" value="TreeGrafter"/>
</dbReference>
<dbReference type="Proteomes" id="UP000034213">
    <property type="component" value="Unassembled WGS sequence"/>
</dbReference>
<dbReference type="FunFam" id="3.40.50.2020:FF:000007">
    <property type="entry name" value="Ribose-phosphate pyrophosphokinase"/>
    <property type="match status" value="1"/>
</dbReference>
<keyword evidence="7" id="KW-0067">ATP-binding</keyword>
<evidence type="ECO:0000256" key="1">
    <source>
        <dbReference type="ARBA" id="ARBA00013247"/>
    </source>
</evidence>
<dbReference type="EC" id="2.7.6.1" evidence="1"/>
<dbReference type="GO" id="GO:0016301">
    <property type="term" value="F:kinase activity"/>
    <property type="evidence" value="ECO:0007669"/>
    <property type="project" value="UniProtKB-KW"/>
</dbReference>
<dbReference type="AlphaFoldDB" id="A0A0G1C2H0"/>
<dbReference type="InterPro" id="IPR029057">
    <property type="entry name" value="PRTase-like"/>
</dbReference>
<dbReference type="PANTHER" id="PTHR10210:SF32">
    <property type="entry name" value="RIBOSE-PHOSPHATE PYROPHOSPHOKINASE 2"/>
    <property type="match status" value="1"/>
</dbReference>
<dbReference type="SUPFAM" id="SSF53271">
    <property type="entry name" value="PRTase-like"/>
    <property type="match status" value="2"/>
</dbReference>
<evidence type="ECO:0000259" key="10">
    <source>
        <dbReference type="Pfam" id="PF13793"/>
    </source>
</evidence>
<dbReference type="GO" id="GO:0004749">
    <property type="term" value="F:ribose phosphate diphosphokinase activity"/>
    <property type="evidence" value="ECO:0007669"/>
    <property type="project" value="UniProtKB-EC"/>
</dbReference>
<keyword evidence="8" id="KW-0460">Magnesium</keyword>
<feature type="domain" description="Ribose-phosphate pyrophosphokinase N-terminal" evidence="10">
    <location>
        <begin position="4"/>
        <end position="117"/>
    </location>
</feature>
<keyword evidence="6 11" id="KW-0418">Kinase</keyword>
<evidence type="ECO:0000256" key="9">
    <source>
        <dbReference type="ARBA" id="ARBA00049535"/>
    </source>
</evidence>
<protein>
    <recommendedName>
        <fullName evidence="1">ribose-phosphate diphosphokinase</fullName>
        <ecNumber evidence="1">2.7.6.1</ecNumber>
    </recommendedName>
</protein>
<dbReference type="Gene3D" id="3.40.50.2020">
    <property type="match status" value="2"/>
</dbReference>
<reference evidence="11 12" key="1">
    <citation type="journal article" date="2015" name="Nature">
        <title>rRNA introns, odd ribosomes, and small enigmatic genomes across a large radiation of phyla.</title>
        <authorList>
            <person name="Brown C.T."/>
            <person name="Hug L.A."/>
            <person name="Thomas B.C."/>
            <person name="Sharon I."/>
            <person name="Castelle C.J."/>
            <person name="Singh A."/>
            <person name="Wilkins M.J."/>
            <person name="Williams K.H."/>
            <person name="Banfield J.F."/>
        </authorList>
    </citation>
    <scope>NUCLEOTIDE SEQUENCE [LARGE SCALE GENOMIC DNA]</scope>
</reference>
<organism evidence="11 12">
    <name type="scientific">Candidatus Beckwithbacteria bacterium GW2011_GWA2_43_10</name>
    <dbReference type="NCBI Taxonomy" id="1618369"/>
    <lineage>
        <taxon>Bacteria</taxon>
        <taxon>Candidatus Beckwithiibacteriota</taxon>
    </lineage>
</organism>
<evidence type="ECO:0000256" key="3">
    <source>
        <dbReference type="ARBA" id="ARBA00022723"/>
    </source>
</evidence>
<evidence type="ECO:0000256" key="6">
    <source>
        <dbReference type="ARBA" id="ARBA00022777"/>
    </source>
</evidence>
<comment type="caution">
    <text evidence="11">The sequence shown here is derived from an EMBL/GenBank/DDBJ whole genome shotgun (WGS) entry which is preliminary data.</text>
</comment>
<dbReference type="InterPro" id="IPR000836">
    <property type="entry name" value="PRTase_dom"/>
</dbReference>
<keyword evidence="2" id="KW-0808">Transferase</keyword>
<evidence type="ECO:0000256" key="7">
    <source>
        <dbReference type="ARBA" id="ARBA00022840"/>
    </source>
</evidence>
<accession>A0A0G1C2H0</accession>
<evidence type="ECO:0000256" key="8">
    <source>
        <dbReference type="ARBA" id="ARBA00022842"/>
    </source>
</evidence>
<keyword evidence="4" id="KW-0545">Nucleotide biosynthesis</keyword>
<dbReference type="NCBIfam" id="TIGR01251">
    <property type="entry name" value="ribP_PPkin"/>
    <property type="match status" value="1"/>
</dbReference>
<evidence type="ECO:0000313" key="11">
    <source>
        <dbReference type="EMBL" id="KKS79870.1"/>
    </source>
</evidence>
<dbReference type="GO" id="GO:0006015">
    <property type="term" value="P:5-phosphoribose 1-diphosphate biosynthetic process"/>
    <property type="evidence" value="ECO:0007669"/>
    <property type="project" value="TreeGrafter"/>
</dbReference>
<evidence type="ECO:0000256" key="4">
    <source>
        <dbReference type="ARBA" id="ARBA00022727"/>
    </source>
</evidence>
<dbReference type="GO" id="GO:0002189">
    <property type="term" value="C:ribose phosphate diphosphokinase complex"/>
    <property type="evidence" value="ECO:0007669"/>
    <property type="project" value="TreeGrafter"/>
</dbReference>